<dbReference type="InterPro" id="IPR003370">
    <property type="entry name" value="Chromate_transpt"/>
</dbReference>
<evidence type="ECO:0000256" key="7">
    <source>
        <dbReference type="SAM" id="Phobius"/>
    </source>
</evidence>
<feature type="transmembrane region" description="Helical" evidence="7">
    <location>
        <begin position="15"/>
        <end position="41"/>
    </location>
</feature>
<evidence type="ECO:0000256" key="4">
    <source>
        <dbReference type="ARBA" id="ARBA00022692"/>
    </source>
</evidence>
<evidence type="ECO:0000256" key="3">
    <source>
        <dbReference type="ARBA" id="ARBA00022475"/>
    </source>
</evidence>
<evidence type="ECO:0000256" key="6">
    <source>
        <dbReference type="ARBA" id="ARBA00023136"/>
    </source>
</evidence>
<keyword evidence="4 7" id="KW-0812">Transmembrane</keyword>
<reference evidence="8" key="1">
    <citation type="submission" date="2019-11" db="EMBL/GenBank/DDBJ databases">
        <title>Genomic insights into an expanded diversity of filamentous marine cyanobacteria reveals the extraordinary biosynthetic potential of Moorea and Okeania.</title>
        <authorList>
            <person name="Ferreira Leao T."/>
            <person name="Wang M."/>
            <person name="Moss N."/>
            <person name="Da Silva R."/>
            <person name="Sanders J."/>
            <person name="Nurk S."/>
            <person name="Gurevich A."/>
            <person name="Humphrey G."/>
            <person name="Reher R."/>
            <person name="Zhu Q."/>
            <person name="Belda-Ferre P."/>
            <person name="Glukhov E."/>
            <person name="Rex R."/>
            <person name="Dorrestein P.C."/>
            <person name="Knight R."/>
            <person name="Pevzner P."/>
            <person name="Gerwick W.H."/>
            <person name="Gerwick L."/>
        </authorList>
    </citation>
    <scope>NUCLEOTIDE SEQUENCE</scope>
    <source>
        <strain evidence="8">SIO1C4</strain>
    </source>
</reference>
<feature type="transmembrane region" description="Helical" evidence="7">
    <location>
        <begin position="323"/>
        <end position="346"/>
    </location>
</feature>
<evidence type="ECO:0000256" key="2">
    <source>
        <dbReference type="ARBA" id="ARBA00005262"/>
    </source>
</evidence>
<evidence type="ECO:0000256" key="1">
    <source>
        <dbReference type="ARBA" id="ARBA00004651"/>
    </source>
</evidence>
<dbReference type="PIRSF" id="PIRSF004810">
    <property type="entry name" value="ChrA"/>
    <property type="match status" value="1"/>
</dbReference>
<feature type="transmembrane region" description="Helical" evidence="7">
    <location>
        <begin position="352"/>
        <end position="371"/>
    </location>
</feature>
<dbReference type="AlphaFoldDB" id="A0A6B3NBU9"/>
<protein>
    <submittedName>
        <fullName evidence="8">Chromate efflux transporter</fullName>
    </submittedName>
</protein>
<dbReference type="GO" id="GO:0015109">
    <property type="term" value="F:chromate transmembrane transporter activity"/>
    <property type="evidence" value="ECO:0007669"/>
    <property type="project" value="InterPro"/>
</dbReference>
<gene>
    <name evidence="8" type="primary">chrA</name>
    <name evidence="8" type="ORF">F6J89_15575</name>
</gene>
<feature type="transmembrane region" description="Helical" evidence="7">
    <location>
        <begin position="229"/>
        <end position="251"/>
    </location>
</feature>
<comment type="similarity">
    <text evidence="2">Belongs to the chromate ion transporter (CHR) (TC 2.A.51) family.</text>
</comment>
<keyword evidence="6 7" id="KW-0472">Membrane</keyword>
<proteinExistence type="inferred from homology"/>
<feature type="transmembrane region" description="Helical" evidence="7">
    <location>
        <begin position="149"/>
        <end position="182"/>
    </location>
</feature>
<evidence type="ECO:0000313" key="8">
    <source>
        <dbReference type="EMBL" id="NER29013.1"/>
    </source>
</evidence>
<feature type="transmembrane region" description="Helical" evidence="7">
    <location>
        <begin position="118"/>
        <end position="137"/>
    </location>
</feature>
<dbReference type="PANTHER" id="PTHR43663">
    <property type="entry name" value="CHROMATE TRANSPORT PROTEIN-RELATED"/>
    <property type="match status" value="1"/>
</dbReference>
<evidence type="ECO:0000256" key="5">
    <source>
        <dbReference type="ARBA" id="ARBA00022989"/>
    </source>
</evidence>
<feature type="transmembrane region" description="Helical" evidence="7">
    <location>
        <begin position="292"/>
        <end position="316"/>
    </location>
</feature>
<accession>A0A6B3NBU9</accession>
<dbReference type="InterPro" id="IPR052518">
    <property type="entry name" value="CHR_Transporter"/>
</dbReference>
<feature type="transmembrane region" description="Helical" evidence="7">
    <location>
        <begin position="82"/>
        <end position="106"/>
    </location>
</feature>
<comment type="subcellular location">
    <subcellularLocation>
        <location evidence="1">Cell membrane</location>
        <topology evidence="1">Multi-pass membrane protein</topology>
    </subcellularLocation>
</comment>
<dbReference type="EMBL" id="JAAHFQ010000294">
    <property type="protein sequence ID" value="NER29013.1"/>
    <property type="molecule type" value="Genomic_DNA"/>
</dbReference>
<keyword evidence="3" id="KW-1003">Cell membrane</keyword>
<dbReference type="Pfam" id="PF02417">
    <property type="entry name" value="Chromate_transp"/>
    <property type="match status" value="2"/>
</dbReference>
<keyword evidence="5 7" id="KW-1133">Transmembrane helix</keyword>
<organism evidence="8">
    <name type="scientific">Symploca sp. SIO1C4</name>
    <dbReference type="NCBI Taxonomy" id="2607765"/>
    <lineage>
        <taxon>Bacteria</taxon>
        <taxon>Bacillati</taxon>
        <taxon>Cyanobacteriota</taxon>
        <taxon>Cyanophyceae</taxon>
        <taxon>Coleofasciculales</taxon>
        <taxon>Coleofasciculaceae</taxon>
        <taxon>Symploca</taxon>
    </lineage>
</organism>
<dbReference type="PANTHER" id="PTHR43663:SF1">
    <property type="entry name" value="CHROMATE TRANSPORTER"/>
    <property type="match status" value="1"/>
</dbReference>
<feature type="transmembrane region" description="Helical" evidence="7">
    <location>
        <begin position="53"/>
        <end position="76"/>
    </location>
</feature>
<name>A0A6B3NBU9_9CYAN</name>
<dbReference type="GO" id="GO:0005886">
    <property type="term" value="C:plasma membrane"/>
    <property type="evidence" value="ECO:0007669"/>
    <property type="project" value="UniProtKB-SubCell"/>
</dbReference>
<comment type="caution">
    <text evidence="8">The sequence shown here is derived from an EMBL/GenBank/DDBJ whole genome shotgun (WGS) entry which is preliminary data.</text>
</comment>
<dbReference type="InterPro" id="IPR014047">
    <property type="entry name" value="Chr_Tranpt_l_chain"/>
</dbReference>
<dbReference type="NCBIfam" id="TIGR00937">
    <property type="entry name" value="2A51"/>
    <property type="match status" value="1"/>
</dbReference>
<sequence>MKLTQSYSTPSLGTLFWIFLKIGSTAWGGFMPMIAVIQSYLRKKNLLQEQDVLDAIFLASVLPGPMAFNVVVGVGYRLRGISGALVCGLAALLPTFLLVLGLSIAYFQWGKIPVVDKLFMGFTPAMVAIIISAAWGMAGKTIKGIPEIVISVMACAILLGIGGFYSTLGIIVASGLLGWLLFRHQISVPSKPYRVEPQSSNKLLSISTLPAVGLLVVKPSLILKLFSTFAVMSVTLFGSGYVFIPIIQDLVVNSQGWLSEQEFIDGLAISQITPGPILISSAFIGYKVAGLLGAMSATAGMFGPPALLMLVGTYFLDSLKHSIAIQAALQGVRPAVVGMLMAAAVVVSKSAIPHWASAVIFIVAIIALLRFRLDVVLIIPVAGITGLLLF</sequence>